<dbReference type="AlphaFoldDB" id="A0A061QLP1"/>
<organism evidence="2">
    <name type="scientific">Tetraselmis sp. GSL018</name>
    <dbReference type="NCBI Taxonomy" id="582737"/>
    <lineage>
        <taxon>Eukaryota</taxon>
        <taxon>Viridiplantae</taxon>
        <taxon>Chlorophyta</taxon>
        <taxon>core chlorophytes</taxon>
        <taxon>Chlorodendrophyceae</taxon>
        <taxon>Chlorodendrales</taxon>
        <taxon>Chlorodendraceae</taxon>
        <taxon>Tetraselmis</taxon>
    </lineage>
</organism>
<feature type="non-terminal residue" evidence="2">
    <location>
        <position position="1"/>
    </location>
</feature>
<reference evidence="2" key="1">
    <citation type="submission" date="2014-05" db="EMBL/GenBank/DDBJ databases">
        <title>The transcriptome of the halophilic microalga Tetraselmis sp. GSL018 isolated from the Great Salt Lake, Utah.</title>
        <authorList>
            <person name="Jinkerson R.E."/>
            <person name="D'Adamo S."/>
            <person name="Posewitz M.C."/>
        </authorList>
    </citation>
    <scope>NUCLEOTIDE SEQUENCE</scope>
    <source>
        <strain evidence="2">GSL018</strain>
    </source>
</reference>
<accession>A0A061QLP1</accession>
<feature type="region of interest" description="Disordered" evidence="1">
    <location>
        <begin position="50"/>
        <end position="75"/>
    </location>
</feature>
<protein>
    <submittedName>
        <fullName evidence="2">Uncharacterized protein</fullName>
    </submittedName>
</protein>
<feature type="non-terminal residue" evidence="2">
    <location>
        <position position="75"/>
    </location>
</feature>
<dbReference type="EMBL" id="GBEZ01025519">
    <property type="protein sequence ID" value="JAC61577.1"/>
    <property type="molecule type" value="Transcribed_RNA"/>
</dbReference>
<gene>
    <name evidence="2" type="ORF">TSPGSL018_25849</name>
</gene>
<evidence type="ECO:0000313" key="2">
    <source>
        <dbReference type="EMBL" id="JAC61577.1"/>
    </source>
</evidence>
<evidence type="ECO:0000256" key="1">
    <source>
        <dbReference type="SAM" id="MobiDB-lite"/>
    </source>
</evidence>
<sequence length="75" mass="7957">TDRCMGRLLLSFFQGWGRGGQSGVSNWRNPKIVAPDASHPQVAWPSLPRAALRESGPGAGLEHPPPLCPSDSLPA</sequence>
<name>A0A061QLP1_9CHLO</name>
<proteinExistence type="predicted"/>